<dbReference type="OrthoDB" id="4030632at2"/>
<keyword evidence="4" id="KW-0808">Transferase</keyword>
<dbReference type="GeneID" id="42307396"/>
<dbReference type="InterPro" id="IPR002575">
    <property type="entry name" value="Aminoglycoside_PTrfase"/>
</dbReference>
<dbReference type="EMBL" id="FNED01000010">
    <property type="protein sequence ID" value="SDI99922.1"/>
    <property type="molecule type" value="Genomic_DNA"/>
</dbReference>
<sequence>MQNAKKLTQEEHIVFADMLAKRALQLYDLSPSSYIRLLNYSENTTFAVVDPERKTRTVLRINRPGYHTKEELEAELMWLESIMINSPIIVPKPIAGKNKKFVQTLKNDRYSYPLHCVMFSFLQGSAPDDKDEKNLIFQFERLGEVTALLHEQVNNWEYSRSICRATWDYDTMLGNRPRWGRWQDRYDVTSGLAQLFQRASDTISLRLGRFGKSPERFGLIHADLRLANLLIEEKKIKVIDFDDCGFGWFLYDLGAAVSFIEHKEYVPDLVASWLQGYRKVRSLSKEEESEIPTFIMLRRLLLLAWLGTRHDSDTAKEFGTEFTEKTAELAEKYLLTFA</sequence>
<gene>
    <name evidence="3" type="ORF">AF333_19780</name>
    <name evidence="4" type="ORF">SAMN04487909_11072</name>
</gene>
<dbReference type="InterPro" id="IPR011009">
    <property type="entry name" value="Kinase-like_dom_sf"/>
</dbReference>
<dbReference type="PANTHER" id="PTHR21064:SF6">
    <property type="entry name" value="AMINOGLYCOSIDE PHOSPHOTRANSFERASE DOMAIN-CONTAINING PROTEIN"/>
    <property type="match status" value="1"/>
</dbReference>
<dbReference type="PANTHER" id="PTHR21064">
    <property type="entry name" value="AMINOGLYCOSIDE PHOSPHOTRANSFERASE DOMAIN-CONTAINING PROTEIN-RELATED"/>
    <property type="match status" value="1"/>
</dbReference>
<dbReference type="InterPro" id="IPR050249">
    <property type="entry name" value="Pseudomonas-type_ThrB"/>
</dbReference>
<evidence type="ECO:0000256" key="1">
    <source>
        <dbReference type="ARBA" id="ARBA00038240"/>
    </source>
</evidence>
<dbReference type="Pfam" id="PF01636">
    <property type="entry name" value="APH"/>
    <property type="match status" value="1"/>
</dbReference>
<reference evidence="3 5" key="1">
    <citation type="submission" date="2015-07" db="EMBL/GenBank/DDBJ databases">
        <title>Fjat-14205 dsm 2895.</title>
        <authorList>
            <person name="Liu B."/>
            <person name="Wang J."/>
            <person name="Zhu Y."/>
            <person name="Liu G."/>
            <person name="Chen Q."/>
            <person name="Chen Z."/>
            <person name="Lan J."/>
            <person name="Che J."/>
            <person name="Ge C."/>
            <person name="Shi H."/>
            <person name="Pan Z."/>
            <person name="Liu X."/>
        </authorList>
    </citation>
    <scope>NUCLEOTIDE SEQUENCE [LARGE SCALE GENOMIC DNA]</scope>
    <source>
        <strain evidence="3 5">DSM 2895</strain>
    </source>
</reference>
<evidence type="ECO:0000313" key="5">
    <source>
        <dbReference type="Proteomes" id="UP000037269"/>
    </source>
</evidence>
<keyword evidence="5" id="KW-1185">Reference proteome</keyword>
<dbReference type="Proteomes" id="UP000037269">
    <property type="component" value="Unassembled WGS sequence"/>
</dbReference>
<name>A0A0D1XUJ3_ANEMI</name>
<organism evidence="3 5">
    <name type="scientific">Aneurinibacillus migulanus</name>
    <name type="common">Bacillus migulanus</name>
    <dbReference type="NCBI Taxonomy" id="47500"/>
    <lineage>
        <taxon>Bacteria</taxon>
        <taxon>Bacillati</taxon>
        <taxon>Bacillota</taxon>
        <taxon>Bacilli</taxon>
        <taxon>Bacillales</taxon>
        <taxon>Paenibacillaceae</taxon>
        <taxon>Aneurinibacillus group</taxon>
        <taxon>Aneurinibacillus</taxon>
    </lineage>
</organism>
<proteinExistence type="inferred from homology"/>
<keyword evidence="4" id="KW-0418">Kinase</keyword>
<dbReference type="EMBL" id="LGUG01000004">
    <property type="protein sequence ID" value="KON97377.1"/>
    <property type="molecule type" value="Genomic_DNA"/>
</dbReference>
<dbReference type="RefSeq" id="WP_043064741.1">
    <property type="nucleotide sequence ID" value="NZ_BJOA01000050.1"/>
</dbReference>
<dbReference type="GO" id="GO:0004413">
    <property type="term" value="F:homoserine kinase activity"/>
    <property type="evidence" value="ECO:0007669"/>
    <property type="project" value="TreeGrafter"/>
</dbReference>
<evidence type="ECO:0000313" key="6">
    <source>
        <dbReference type="Proteomes" id="UP000182836"/>
    </source>
</evidence>
<dbReference type="SUPFAM" id="SSF56112">
    <property type="entry name" value="Protein kinase-like (PK-like)"/>
    <property type="match status" value="1"/>
</dbReference>
<evidence type="ECO:0000259" key="2">
    <source>
        <dbReference type="Pfam" id="PF01636"/>
    </source>
</evidence>
<protein>
    <submittedName>
        <fullName evidence="4">Ser/Thr protein kinase RdoA involved in Cpx stress response, MazF antagonist</fullName>
    </submittedName>
</protein>
<evidence type="ECO:0000313" key="3">
    <source>
        <dbReference type="EMBL" id="KON97377.1"/>
    </source>
</evidence>
<dbReference type="AlphaFoldDB" id="A0A0D1XUJ3"/>
<accession>A0A0D1XUJ3</accession>
<dbReference type="STRING" id="47500.AF333_19780"/>
<comment type="similarity">
    <text evidence="1">Belongs to the pseudomonas-type ThrB family.</text>
</comment>
<evidence type="ECO:0000313" key="4">
    <source>
        <dbReference type="EMBL" id="SDI99922.1"/>
    </source>
</evidence>
<reference evidence="4 6" key="2">
    <citation type="submission" date="2016-10" db="EMBL/GenBank/DDBJ databases">
        <authorList>
            <person name="de Groot N.N."/>
        </authorList>
    </citation>
    <scope>NUCLEOTIDE SEQUENCE [LARGE SCALE GENOMIC DNA]</scope>
    <source>
        <strain evidence="4 6">DSM 2895</strain>
    </source>
</reference>
<dbReference type="PATRIC" id="fig|47500.8.peg.4944"/>
<feature type="domain" description="Aminoglycoside phosphotransferase" evidence="2">
    <location>
        <begin position="41"/>
        <end position="281"/>
    </location>
</feature>
<dbReference type="GO" id="GO:0009088">
    <property type="term" value="P:threonine biosynthetic process"/>
    <property type="evidence" value="ECO:0007669"/>
    <property type="project" value="TreeGrafter"/>
</dbReference>
<dbReference type="Proteomes" id="UP000182836">
    <property type="component" value="Unassembled WGS sequence"/>
</dbReference>
<dbReference type="Gene3D" id="3.90.1200.10">
    <property type="match status" value="1"/>
</dbReference>